<protein>
    <submittedName>
        <fullName evidence="1">Uncharacterized protein</fullName>
    </submittedName>
</protein>
<evidence type="ECO:0000313" key="2">
    <source>
        <dbReference type="Proteomes" id="UP001164244"/>
    </source>
</evidence>
<dbReference type="Proteomes" id="UP001164244">
    <property type="component" value="Plasmid pVr3468"/>
</dbReference>
<name>A0AA46X4T3_9FIRM</name>
<dbReference type="KEGG" id="vrg:OKW85_10165"/>
<dbReference type="EMBL" id="CP110419">
    <property type="protein sequence ID" value="UZG52012.1"/>
    <property type="molecule type" value="Genomic_DNA"/>
</dbReference>
<reference evidence="1" key="1">
    <citation type="submission" date="2022-11" db="EMBL/GenBank/DDBJ databases">
        <title>Complete genome sequence of Veillonella rogosae KCOM 3468 isolated from human Subgingival dental plaque of Chronic peridontitis Lesion.</title>
        <authorList>
            <person name="Park S.-N."/>
            <person name="Lim Y.K."/>
            <person name="Kook J.-K."/>
        </authorList>
    </citation>
    <scope>NUCLEOTIDE SEQUENCE</scope>
    <source>
        <strain evidence="1">KCOM 3468</strain>
        <plasmid evidence="1">pVr3468</plasmid>
    </source>
</reference>
<accession>A0AA46X4T3</accession>
<proteinExistence type="predicted"/>
<gene>
    <name evidence="1" type="ORF">OKW85_10165</name>
</gene>
<evidence type="ECO:0000313" key="1">
    <source>
        <dbReference type="EMBL" id="UZG52012.1"/>
    </source>
</evidence>
<geneLocation type="plasmid" evidence="1 2">
    <name>pVr3468</name>
</geneLocation>
<organism evidence="1 2">
    <name type="scientific">Veillonella rogosae</name>
    <dbReference type="NCBI Taxonomy" id="423477"/>
    <lineage>
        <taxon>Bacteria</taxon>
        <taxon>Bacillati</taxon>
        <taxon>Bacillota</taxon>
        <taxon>Negativicutes</taxon>
        <taxon>Veillonellales</taxon>
        <taxon>Veillonellaceae</taxon>
        <taxon>Veillonella</taxon>
    </lineage>
</organism>
<dbReference type="RefSeq" id="WP_265139182.1">
    <property type="nucleotide sequence ID" value="NZ_CP110419.1"/>
</dbReference>
<keyword evidence="1" id="KW-0614">Plasmid</keyword>
<sequence>MATLMQKDVLLEGVFQALGYVINKNPNSKDRELLLDLKEKIYCSAPEELDFNEMSQYIKQVIETYKG</sequence>
<dbReference type="AlphaFoldDB" id="A0AA46X4T3"/>